<evidence type="ECO:0000313" key="4">
    <source>
        <dbReference type="Proteomes" id="UP000597444"/>
    </source>
</evidence>
<evidence type="ECO:0000256" key="1">
    <source>
        <dbReference type="ARBA" id="ARBA00010457"/>
    </source>
</evidence>
<protein>
    <recommendedName>
        <fullName evidence="2">CHRD domain-containing protein</fullName>
    </recommendedName>
</protein>
<keyword evidence="4" id="KW-1185">Reference proteome</keyword>
<comment type="similarity">
    <text evidence="1">Belongs to the Cu-Zn superoxide dismutase family.</text>
</comment>
<evidence type="ECO:0000313" key="3">
    <source>
        <dbReference type="EMBL" id="GHP00907.1"/>
    </source>
</evidence>
<dbReference type="GO" id="GO:0046872">
    <property type="term" value="F:metal ion binding"/>
    <property type="evidence" value="ECO:0007669"/>
    <property type="project" value="InterPro"/>
</dbReference>
<dbReference type="EMBL" id="BNJK01000003">
    <property type="protein sequence ID" value="GHP00907.1"/>
    <property type="molecule type" value="Genomic_DNA"/>
</dbReference>
<comment type="caution">
    <text evidence="3">The sequence shown here is derived from an EMBL/GenBank/DDBJ whole genome shotgun (WGS) entry which is preliminary data.</text>
</comment>
<dbReference type="GO" id="GO:0006801">
    <property type="term" value="P:superoxide metabolic process"/>
    <property type="evidence" value="ECO:0007669"/>
    <property type="project" value="InterPro"/>
</dbReference>
<proteinExistence type="inferred from homology"/>
<reference evidence="3" key="1">
    <citation type="submission" date="2020-10" db="EMBL/GenBank/DDBJ databases">
        <title>Taxonomic study of unclassified bacteria belonging to the class Ktedonobacteria.</title>
        <authorList>
            <person name="Yabe S."/>
            <person name="Wang C.M."/>
            <person name="Zheng Y."/>
            <person name="Sakai Y."/>
            <person name="Cavaletti L."/>
            <person name="Monciardini P."/>
            <person name="Donadio S."/>
        </authorList>
    </citation>
    <scope>NUCLEOTIDE SEQUENCE</scope>
    <source>
        <strain evidence="3">ID150040</strain>
    </source>
</reference>
<dbReference type="AlphaFoldDB" id="A0A8J3J3J5"/>
<dbReference type="InterPro" id="IPR010895">
    <property type="entry name" value="CHRD"/>
</dbReference>
<accession>A0A8J3J3J5</accession>
<dbReference type="SUPFAM" id="SSF49329">
    <property type="entry name" value="Cu,Zn superoxide dismutase-like"/>
    <property type="match status" value="1"/>
</dbReference>
<sequence>MVWDANLQQLSVSLQVSGLAPGRHPTHLHLGTCKAPGALLYPLPDLQANDFGQATMKPVIIKNVAHLPQEFLINVHNGPTMAETQQQNIAIACGMISRKDARAPLKAHVILQGTTAANESASGTAQVAWDVTTGILSAAVKVHGLQLGSRHAVHIHAGRCEQQGKMLYPLPVLVADKHGDASSSATFHVTSLPAEHVYLNVHYGEQITDAQGKIIIPAFNPILCGNFF</sequence>
<evidence type="ECO:0000259" key="2">
    <source>
        <dbReference type="Pfam" id="PF07452"/>
    </source>
</evidence>
<name>A0A8J3J3J5_9CHLR</name>
<dbReference type="Pfam" id="PF07452">
    <property type="entry name" value="CHRD"/>
    <property type="match status" value="1"/>
</dbReference>
<dbReference type="InterPro" id="IPR036423">
    <property type="entry name" value="SOD-like_Cu/Zn_dom_sf"/>
</dbReference>
<dbReference type="Proteomes" id="UP000597444">
    <property type="component" value="Unassembled WGS sequence"/>
</dbReference>
<organism evidence="3 4">
    <name type="scientific">Reticulibacter mediterranei</name>
    <dbReference type="NCBI Taxonomy" id="2778369"/>
    <lineage>
        <taxon>Bacteria</taxon>
        <taxon>Bacillati</taxon>
        <taxon>Chloroflexota</taxon>
        <taxon>Ktedonobacteria</taxon>
        <taxon>Ktedonobacterales</taxon>
        <taxon>Reticulibacteraceae</taxon>
        <taxon>Reticulibacter</taxon>
    </lineage>
</organism>
<gene>
    <name evidence="3" type="ORF">KSF_109540</name>
</gene>
<feature type="domain" description="CHRD" evidence="2">
    <location>
        <begin position="116"/>
        <end position="203"/>
    </location>
</feature>